<evidence type="ECO:0000259" key="5">
    <source>
        <dbReference type="Pfam" id="PF02872"/>
    </source>
</evidence>
<evidence type="ECO:0000313" key="7">
    <source>
        <dbReference type="Proteomes" id="UP000184474"/>
    </source>
</evidence>
<dbReference type="InterPro" id="IPR008334">
    <property type="entry name" value="5'-Nucleotdase_C"/>
</dbReference>
<dbReference type="InterPro" id="IPR004843">
    <property type="entry name" value="Calcineurin-like_PHP"/>
</dbReference>
<evidence type="ECO:0000256" key="2">
    <source>
        <dbReference type="ARBA" id="ARBA00022729"/>
    </source>
</evidence>
<dbReference type="Pfam" id="PF00149">
    <property type="entry name" value="Metallophos"/>
    <property type="match status" value="1"/>
</dbReference>
<accession>A0A1M6P9R8</accession>
<keyword evidence="2" id="KW-0732">Signal</keyword>
<dbReference type="GO" id="GO:0016788">
    <property type="term" value="F:hydrolase activity, acting on ester bonds"/>
    <property type="evidence" value="ECO:0007669"/>
    <property type="project" value="InterPro"/>
</dbReference>
<dbReference type="EMBL" id="FRAA01000002">
    <property type="protein sequence ID" value="SHK04693.1"/>
    <property type="molecule type" value="Genomic_DNA"/>
</dbReference>
<name>A0A1M6P9R8_REIAG</name>
<dbReference type="InterPro" id="IPR006146">
    <property type="entry name" value="5'-Nucleotdase_CS"/>
</dbReference>
<feature type="domain" description="5'-Nucleotidase C-terminal" evidence="5">
    <location>
        <begin position="316"/>
        <end position="398"/>
    </location>
</feature>
<comment type="similarity">
    <text evidence="1 3">Belongs to the 5'-nucleotidase family.</text>
</comment>
<dbReference type="AlphaFoldDB" id="A0A1M6P9R8"/>
<dbReference type="GO" id="GO:0009166">
    <property type="term" value="P:nucleotide catabolic process"/>
    <property type="evidence" value="ECO:0007669"/>
    <property type="project" value="InterPro"/>
</dbReference>
<dbReference type="RefSeq" id="WP_084190464.1">
    <property type="nucleotide sequence ID" value="NZ_FRAA01000002.1"/>
</dbReference>
<dbReference type="GO" id="GO:0000166">
    <property type="term" value="F:nucleotide binding"/>
    <property type="evidence" value="ECO:0007669"/>
    <property type="project" value="UniProtKB-KW"/>
</dbReference>
<dbReference type="PROSITE" id="PS51257">
    <property type="entry name" value="PROKAR_LIPOPROTEIN"/>
    <property type="match status" value="1"/>
</dbReference>
<dbReference type="SUPFAM" id="SSF56300">
    <property type="entry name" value="Metallo-dependent phosphatases"/>
    <property type="match status" value="1"/>
</dbReference>
<dbReference type="PROSITE" id="PS00786">
    <property type="entry name" value="5_NUCLEOTIDASE_2"/>
    <property type="match status" value="1"/>
</dbReference>
<keyword evidence="7" id="KW-1185">Reference proteome</keyword>
<dbReference type="Gene3D" id="3.90.780.10">
    <property type="entry name" value="5'-Nucleotidase, C-terminal domain"/>
    <property type="match status" value="1"/>
</dbReference>
<dbReference type="Proteomes" id="UP000184474">
    <property type="component" value="Unassembled WGS sequence"/>
</dbReference>
<dbReference type="Gene3D" id="3.60.21.10">
    <property type="match status" value="1"/>
</dbReference>
<organism evidence="6 7">
    <name type="scientific">Reichenbachiella agariperforans</name>
    <dbReference type="NCBI Taxonomy" id="156994"/>
    <lineage>
        <taxon>Bacteria</taxon>
        <taxon>Pseudomonadati</taxon>
        <taxon>Bacteroidota</taxon>
        <taxon>Cytophagia</taxon>
        <taxon>Cytophagales</taxon>
        <taxon>Reichenbachiellaceae</taxon>
        <taxon>Reichenbachiella</taxon>
    </lineage>
</organism>
<dbReference type="Pfam" id="PF02872">
    <property type="entry name" value="5_nucleotid_C"/>
    <property type="match status" value="1"/>
</dbReference>
<reference evidence="7" key="1">
    <citation type="submission" date="2016-11" db="EMBL/GenBank/DDBJ databases">
        <authorList>
            <person name="Varghese N."/>
            <person name="Submissions S."/>
        </authorList>
    </citation>
    <scope>NUCLEOTIDE SEQUENCE [LARGE SCALE GENOMIC DNA]</scope>
    <source>
        <strain evidence="7">DSM 26134</strain>
    </source>
</reference>
<evidence type="ECO:0000256" key="3">
    <source>
        <dbReference type="RuleBase" id="RU362119"/>
    </source>
</evidence>
<keyword evidence="3" id="KW-0547">Nucleotide-binding</keyword>
<gene>
    <name evidence="6" type="ORF">SAMN04488028_102607</name>
</gene>
<dbReference type="GO" id="GO:0046872">
    <property type="term" value="F:metal ion binding"/>
    <property type="evidence" value="ECO:0007669"/>
    <property type="project" value="InterPro"/>
</dbReference>
<keyword evidence="3" id="KW-0378">Hydrolase</keyword>
<dbReference type="CDD" id="cd00845">
    <property type="entry name" value="MPP_UshA_N_like"/>
    <property type="match status" value="1"/>
</dbReference>
<dbReference type="STRING" id="156994.SAMN04488028_102607"/>
<evidence type="ECO:0000259" key="4">
    <source>
        <dbReference type="Pfam" id="PF00149"/>
    </source>
</evidence>
<dbReference type="PANTHER" id="PTHR11575:SF24">
    <property type="entry name" value="5'-NUCLEOTIDASE"/>
    <property type="match status" value="1"/>
</dbReference>
<dbReference type="PRINTS" id="PR01607">
    <property type="entry name" value="APYRASEFAMLY"/>
</dbReference>
<dbReference type="SUPFAM" id="SSF55816">
    <property type="entry name" value="5'-nucleotidase (syn. UDP-sugar hydrolase), C-terminal domain"/>
    <property type="match status" value="1"/>
</dbReference>
<sequence length="475" mass="52429">MIRHSYWFIFVILVLGCKENNPQSDNGFEDSTAQELTIFFVNDPHGQIDNFAKVKALVDAERNEGNTLLLCGGDIFSGNPIVDQHVEKGSPMIDLMNRSGFNASVIGNHEFDYGPEVLKERMAQAEFEWVCANIDVQDSGLIQPDDYVTFEVGSLKITVLGLVETGGKPDGVIPSSHPWRVADFSFQHFYDIVGEFSDLKTTEDADMYIALTHLGSSSDRYLAENFPYFDLIIGGHSHQIINEEVSGIPIVQSGSYLANLGRIDLTIENKTVVEYEVSFISLADEQPIDEDLQSIISSYNEAPDLDEVVGFSAVDHTGTETGCFYTDALRDYMQVDFSIQNGGGVRSTIDKGDITRLEIFEVAPFNNGSVVFIKSVAEIKEFLIGTGDGFHMSGITVNGECEGLCIYDAAGVELEDDVMLTLGMNDYIAAVYDSYFALEDAEVRELTTAESILAYLKSYEGTIDYDGCNQYQSAD</sequence>
<dbReference type="InterPro" id="IPR036907">
    <property type="entry name" value="5'-Nucleotdase_C_sf"/>
</dbReference>
<proteinExistence type="inferred from homology"/>
<protein>
    <submittedName>
        <fullName evidence="6">5'-nucleotidase</fullName>
    </submittedName>
</protein>
<dbReference type="PANTHER" id="PTHR11575">
    <property type="entry name" value="5'-NUCLEOTIDASE-RELATED"/>
    <property type="match status" value="1"/>
</dbReference>
<dbReference type="InterPro" id="IPR029052">
    <property type="entry name" value="Metallo-depent_PP-like"/>
</dbReference>
<dbReference type="InterPro" id="IPR006179">
    <property type="entry name" value="5_nucleotidase/apyrase"/>
</dbReference>
<evidence type="ECO:0000256" key="1">
    <source>
        <dbReference type="ARBA" id="ARBA00006654"/>
    </source>
</evidence>
<feature type="domain" description="Calcineurin-like phosphoesterase" evidence="4">
    <location>
        <begin position="37"/>
        <end position="239"/>
    </location>
</feature>
<evidence type="ECO:0000313" key="6">
    <source>
        <dbReference type="EMBL" id="SHK04693.1"/>
    </source>
</evidence>